<protein>
    <submittedName>
        <fullName evidence="8">Pilus assembly protein</fullName>
    </submittedName>
</protein>
<feature type="transmembrane region" description="Helical" evidence="6">
    <location>
        <begin position="126"/>
        <end position="144"/>
    </location>
</feature>
<name>A0A2S7K5S2_9PROT</name>
<keyword evidence="5 6" id="KW-0472">Membrane</keyword>
<evidence type="ECO:0000256" key="6">
    <source>
        <dbReference type="SAM" id="Phobius"/>
    </source>
</evidence>
<dbReference type="GO" id="GO:0005886">
    <property type="term" value="C:plasma membrane"/>
    <property type="evidence" value="ECO:0007669"/>
    <property type="project" value="UniProtKB-SubCell"/>
</dbReference>
<evidence type="ECO:0000256" key="5">
    <source>
        <dbReference type="ARBA" id="ARBA00023136"/>
    </source>
</evidence>
<comment type="subcellular location">
    <subcellularLocation>
        <location evidence="1">Cell membrane</location>
        <topology evidence="1">Multi-pass membrane protein</topology>
    </subcellularLocation>
</comment>
<keyword evidence="4 6" id="KW-1133">Transmembrane helix</keyword>
<dbReference type="OrthoDB" id="9803381at2"/>
<feature type="transmembrane region" description="Helical" evidence="6">
    <location>
        <begin position="271"/>
        <end position="291"/>
    </location>
</feature>
<feature type="transmembrane region" description="Helical" evidence="6">
    <location>
        <begin position="103"/>
        <end position="120"/>
    </location>
</feature>
<feature type="transmembrane region" description="Helical" evidence="6">
    <location>
        <begin position="6"/>
        <end position="26"/>
    </location>
</feature>
<evidence type="ECO:0000259" key="7">
    <source>
        <dbReference type="Pfam" id="PF00482"/>
    </source>
</evidence>
<dbReference type="PANTHER" id="PTHR35007:SF1">
    <property type="entry name" value="PILUS ASSEMBLY PROTEIN"/>
    <property type="match status" value="1"/>
</dbReference>
<organism evidence="8 9">
    <name type="scientific">Hyphococcus luteus</name>
    <dbReference type="NCBI Taxonomy" id="2058213"/>
    <lineage>
        <taxon>Bacteria</taxon>
        <taxon>Pseudomonadati</taxon>
        <taxon>Pseudomonadota</taxon>
        <taxon>Alphaproteobacteria</taxon>
        <taxon>Parvularculales</taxon>
        <taxon>Parvularculaceae</taxon>
        <taxon>Hyphococcus</taxon>
    </lineage>
</organism>
<accession>A0A2S7K5S2</accession>
<sequence length="330" mass="36576">MDQQQILIVLVLGLVCFGALAFVLLAPNQKDKTKRRVEEMNAAKAVKRANGPNAEAQSKERRKKLAESLAALDDKTKNLKKKRRLSMEQMLEQAGLPIKRKHFYIASVVMAVFFGLIGVISGQKPWVSGLLLLIGGFGFPRWVLNFLRARRQKKFVDEFSNAIDVIVRGVKSGLPVNECLKIIAREAPRPICDEFHMLVEGIRVGLSMEQALERMYERMPLQEVNFFGIVLMIQQKTGGNLAEALGNLATVLRSRKLMQGKIKALSSEAKASAWIIGSLPFLVAGAVHLSSPDYLAPLFATKVGNFILIGAGLWMGTGIFVMKKMTQIKV</sequence>
<dbReference type="InterPro" id="IPR042094">
    <property type="entry name" value="T2SS_GspF_sf"/>
</dbReference>
<dbReference type="RefSeq" id="WP_104829071.1">
    <property type="nucleotide sequence ID" value="NZ_PJCH01000005.1"/>
</dbReference>
<evidence type="ECO:0000256" key="1">
    <source>
        <dbReference type="ARBA" id="ARBA00004651"/>
    </source>
</evidence>
<dbReference type="AlphaFoldDB" id="A0A2S7K5S2"/>
<keyword evidence="9" id="KW-1185">Reference proteome</keyword>
<evidence type="ECO:0000313" key="8">
    <source>
        <dbReference type="EMBL" id="PQA87826.1"/>
    </source>
</evidence>
<comment type="caution">
    <text evidence="8">The sequence shown here is derived from an EMBL/GenBank/DDBJ whole genome shotgun (WGS) entry which is preliminary data.</text>
</comment>
<dbReference type="Pfam" id="PF00482">
    <property type="entry name" value="T2SSF"/>
    <property type="match status" value="1"/>
</dbReference>
<dbReference type="EMBL" id="PJCH01000005">
    <property type="protein sequence ID" value="PQA87826.1"/>
    <property type="molecule type" value="Genomic_DNA"/>
</dbReference>
<evidence type="ECO:0000256" key="4">
    <source>
        <dbReference type="ARBA" id="ARBA00022989"/>
    </source>
</evidence>
<dbReference type="Gene3D" id="1.20.81.30">
    <property type="entry name" value="Type II secretion system (T2SS), domain F"/>
    <property type="match status" value="1"/>
</dbReference>
<feature type="domain" description="Type II secretion system protein GspF" evidence="7">
    <location>
        <begin position="163"/>
        <end position="286"/>
    </location>
</feature>
<dbReference type="PANTHER" id="PTHR35007">
    <property type="entry name" value="INTEGRAL MEMBRANE PROTEIN-RELATED"/>
    <property type="match status" value="1"/>
</dbReference>
<keyword evidence="2" id="KW-1003">Cell membrane</keyword>
<evidence type="ECO:0000256" key="2">
    <source>
        <dbReference type="ARBA" id="ARBA00022475"/>
    </source>
</evidence>
<evidence type="ECO:0000256" key="3">
    <source>
        <dbReference type="ARBA" id="ARBA00022692"/>
    </source>
</evidence>
<keyword evidence="3 6" id="KW-0812">Transmembrane</keyword>
<gene>
    <name evidence="8" type="ORF">CW354_05595</name>
</gene>
<dbReference type="Proteomes" id="UP000239504">
    <property type="component" value="Unassembled WGS sequence"/>
</dbReference>
<dbReference type="InterPro" id="IPR018076">
    <property type="entry name" value="T2SS_GspF_dom"/>
</dbReference>
<reference evidence="8 9" key="1">
    <citation type="submission" date="2017-12" db="EMBL/GenBank/DDBJ databases">
        <authorList>
            <person name="Hurst M.R.H."/>
        </authorList>
    </citation>
    <scope>NUCLEOTIDE SEQUENCE [LARGE SCALE GENOMIC DNA]</scope>
    <source>
        <strain evidence="8 9">SY-3-19</strain>
    </source>
</reference>
<evidence type="ECO:0000313" key="9">
    <source>
        <dbReference type="Proteomes" id="UP000239504"/>
    </source>
</evidence>
<proteinExistence type="predicted"/>
<feature type="transmembrane region" description="Helical" evidence="6">
    <location>
        <begin position="303"/>
        <end position="322"/>
    </location>
</feature>